<dbReference type="Proteomes" id="UP000295294">
    <property type="component" value="Plasmid unnamed3"/>
</dbReference>
<name>A0A4P7LJZ8_9BURK</name>
<protein>
    <submittedName>
        <fullName evidence="2">Uncharacterized protein</fullName>
    </submittedName>
</protein>
<evidence type="ECO:0000313" key="3">
    <source>
        <dbReference type="Proteomes" id="UP000295294"/>
    </source>
</evidence>
<evidence type="ECO:0000313" key="2">
    <source>
        <dbReference type="EMBL" id="QBY56145.1"/>
    </source>
</evidence>
<gene>
    <name evidence="2" type="ORF">E0W60_34375</name>
</gene>
<keyword evidence="2" id="KW-0614">Plasmid</keyword>
<feature type="region of interest" description="Disordered" evidence="1">
    <location>
        <begin position="37"/>
        <end position="70"/>
    </location>
</feature>
<dbReference type="AlphaFoldDB" id="A0A4P7LJZ8"/>
<proteinExistence type="predicted"/>
<accession>A0A4P7LJZ8</accession>
<dbReference type="OrthoDB" id="9028622at2"/>
<dbReference type="EMBL" id="CP038638">
    <property type="protein sequence ID" value="QBY56145.1"/>
    <property type="molecule type" value="Genomic_DNA"/>
</dbReference>
<sequence length="70" mass="7186">MKIIKFLVRVSPYQAGETAGFPDDVAKGYVDDKRAEYVTPAKAGKKGTEGDGNPPAGDGKDGAPSGTSEA</sequence>
<dbReference type="RefSeq" id="WP_135707310.1">
    <property type="nucleotide sequence ID" value="NZ_CP038638.1"/>
</dbReference>
<organism evidence="2 3">
    <name type="scientific">Cupriavidus oxalaticus</name>
    <dbReference type="NCBI Taxonomy" id="96344"/>
    <lineage>
        <taxon>Bacteria</taxon>
        <taxon>Pseudomonadati</taxon>
        <taxon>Pseudomonadota</taxon>
        <taxon>Betaproteobacteria</taxon>
        <taxon>Burkholderiales</taxon>
        <taxon>Burkholderiaceae</taxon>
        <taxon>Cupriavidus</taxon>
    </lineage>
</organism>
<geneLocation type="plasmid" evidence="2">
    <name>unnamed3</name>
</geneLocation>
<evidence type="ECO:0000256" key="1">
    <source>
        <dbReference type="SAM" id="MobiDB-lite"/>
    </source>
</evidence>
<reference evidence="2 3" key="1">
    <citation type="submission" date="2019-03" db="EMBL/GenBank/DDBJ databases">
        <title>Efficiently degradation of phenoxyalkanoic acid herbicides by Cupriavidus oxalaticus strain X32.</title>
        <authorList>
            <person name="Sheng X."/>
        </authorList>
    </citation>
    <scope>NUCLEOTIDE SEQUENCE [LARGE SCALE GENOMIC DNA]</scope>
    <source>
        <strain evidence="2 3">X32</strain>
        <plasmid evidence="2 3">unnamed3</plasmid>
    </source>
</reference>
<dbReference type="KEGG" id="cox:E0W60_34375"/>